<dbReference type="InterPro" id="IPR044053">
    <property type="entry name" value="AsaB-like"/>
</dbReference>
<evidence type="ECO:0000313" key="2">
    <source>
        <dbReference type="EMBL" id="KAK1764531.1"/>
    </source>
</evidence>
<gene>
    <name evidence="2" type="ORF">QBC33DRAFT_572585</name>
</gene>
<name>A0AAJ0FDF2_9PEZI</name>
<dbReference type="RefSeq" id="XP_060280744.1">
    <property type="nucleotide sequence ID" value="XM_060430658.1"/>
</dbReference>
<dbReference type="EMBL" id="MU839020">
    <property type="protein sequence ID" value="KAK1764531.1"/>
    <property type="molecule type" value="Genomic_DNA"/>
</dbReference>
<dbReference type="GO" id="GO:0016491">
    <property type="term" value="F:oxidoreductase activity"/>
    <property type="evidence" value="ECO:0007669"/>
    <property type="project" value="InterPro"/>
</dbReference>
<proteinExistence type="inferred from homology"/>
<keyword evidence="3" id="KW-1185">Reference proteome</keyword>
<evidence type="ECO:0000256" key="1">
    <source>
        <dbReference type="ARBA" id="ARBA00023604"/>
    </source>
</evidence>
<dbReference type="GeneID" id="85313845"/>
<comment type="caution">
    <text evidence="2">The sequence shown here is derived from an EMBL/GenBank/DDBJ whole genome shotgun (WGS) entry which is preliminary data.</text>
</comment>
<dbReference type="AlphaFoldDB" id="A0AAJ0FDF2"/>
<accession>A0AAJ0FDF2</accession>
<dbReference type="PANTHER" id="PTHR34598:SF1">
    <property type="entry name" value="PUTATIVE (AFU_ORTHOLOGUE AFUA_3G13140)-RELATED"/>
    <property type="match status" value="1"/>
</dbReference>
<evidence type="ECO:0008006" key="4">
    <source>
        <dbReference type="Google" id="ProtNLM"/>
    </source>
</evidence>
<dbReference type="Proteomes" id="UP001244011">
    <property type="component" value="Unassembled WGS sequence"/>
</dbReference>
<comment type="similarity">
    <text evidence="1">Belongs to the asaB hydroxylase/desaturase family.</text>
</comment>
<evidence type="ECO:0000313" key="3">
    <source>
        <dbReference type="Proteomes" id="UP001244011"/>
    </source>
</evidence>
<sequence length="315" mass="35606">MSVDGRRLSIQNHANQSIFVQPFISPVDYGDQVPWILPPTHMEPSLVVPRGPVATDLLFYQAPKDGSAPYDYVDKPLDGDVPKNFGEETQTVEVQDIRGVETHFDLEKDGFQATSGIVSRDTDFTNDEEIKTTYYREVEQLILQQIPGSFKVTIFDHTIRRSSPGAARGPVTTVHVDQTARSGPWRVQLHDPQQAEELLKGRVRIINVWRPLNGPVCGFPLAIASMNTVSLEDLVPVEHRYHDRIGETAAVKYNAIQQYYYWSGMTNDERLFIKCYDSNDGEGPQGVPHAAFVDSRTPLWARYRESIEVRTLVYG</sequence>
<dbReference type="NCBIfam" id="NF041278">
    <property type="entry name" value="CmcJ_NvfI_EfuI"/>
    <property type="match status" value="1"/>
</dbReference>
<reference evidence="2" key="1">
    <citation type="submission" date="2023-06" db="EMBL/GenBank/DDBJ databases">
        <title>Genome-scale phylogeny and comparative genomics of the fungal order Sordariales.</title>
        <authorList>
            <consortium name="Lawrence Berkeley National Laboratory"/>
            <person name="Hensen N."/>
            <person name="Bonometti L."/>
            <person name="Westerberg I."/>
            <person name="Brannstrom I.O."/>
            <person name="Guillou S."/>
            <person name="Cros-Aarteil S."/>
            <person name="Calhoun S."/>
            <person name="Haridas S."/>
            <person name="Kuo A."/>
            <person name="Mondo S."/>
            <person name="Pangilinan J."/>
            <person name="Riley R."/>
            <person name="Labutti K."/>
            <person name="Andreopoulos B."/>
            <person name="Lipzen A."/>
            <person name="Chen C."/>
            <person name="Yanf M."/>
            <person name="Daum C."/>
            <person name="Ng V."/>
            <person name="Clum A."/>
            <person name="Steindorff A."/>
            <person name="Ohm R."/>
            <person name="Martin F."/>
            <person name="Silar P."/>
            <person name="Natvig D."/>
            <person name="Lalanne C."/>
            <person name="Gautier V."/>
            <person name="Ament-Velasquez S.L."/>
            <person name="Kruys A."/>
            <person name="Hutchinson M.I."/>
            <person name="Powell A.J."/>
            <person name="Barry K."/>
            <person name="Miller A.N."/>
            <person name="Grigoriev I.V."/>
            <person name="Debuchy R."/>
            <person name="Gladieux P."/>
            <person name="Thoren M.H."/>
            <person name="Johannesson H."/>
        </authorList>
    </citation>
    <scope>NUCLEOTIDE SEQUENCE</scope>
    <source>
        <strain evidence="2">8032-3</strain>
    </source>
</reference>
<dbReference type="PANTHER" id="PTHR34598">
    <property type="entry name" value="BLL6449 PROTEIN"/>
    <property type="match status" value="1"/>
</dbReference>
<protein>
    <recommendedName>
        <fullName evidence="4">Methyltransferase</fullName>
    </recommendedName>
</protein>
<organism evidence="2 3">
    <name type="scientific">Phialemonium atrogriseum</name>
    <dbReference type="NCBI Taxonomy" id="1093897"/>
    <lineage>
        <taxon>Eukaryota</taxon>
        <taxon>Fungi</taxon>
        <taxon>Dikarya</taxon>
        <taxon>Ascomycota</taxon>
        <taxon>Pezizomycotina</taxon>
        <taxon>Sordariomycetes</taxon>
        <taxon>Sordariomycetidae</taxon>
        <taxon>Cephalothecales</taxon>
        <taxon>Cephalothecaceae</taxon>
        <taxon>Phialemonium</taxon>
    </lineage>
</organism>